<dbReference type="PANTHER" id="PTHR43464:SF19">
    <property type="entry name" value="UBIQUINONE BIOSYNTHESIS O-METHYLTRANSFERASE, MITOCHONDRIAL"/>
    <property type="match status" value="1"/>
</dbReference>
<evidence type="ECO:0000256" key="1">
    <source>
        <dbReference type="ARBA" id="ARBA00022603"/>
    </source>
</evidence>
<dbReference type="EMBL" id="MLJW01000179">
    <property type="protein sequence ID" value="OIQ94785.1"/>
    <property type="molecule type" value="Genomic_DNA"/>
</dbReference>
<proteinExistence type="predicted"/>
<keyword evidence="3" id="KW-0949">S-adenosyl-L-methionine</keyword>
<evidence type="ECO:0000256" key="3">
    <source>
        <dbReference type="ARBA" id="ARBA00022691"/>
    </source>
</evidence>
<dbReference type="EC" id="2.1.1.144" evidence="6"/>
<dbReference type="Gene3D" id="3.40.50.150">
    <property type="entry name" value="Vaccinia Virus protein VP39"/>
    <property type="match status" value="1"/>
</dbReference>
<dbReference type="Pfam" id="PF08242">
    <property type="entry name" value="Methyltransf_12"/>
    <property type="match status" value="1"/>
</dbReference>
<comment type="caution">
    <text evidence="6">The sequence shown here is derived from an EMBL/GenBank/DDBJ whole genome shotgun (WGS) entry which is preliminary data.</text>
</comment>
<organism evidence="6">
    <name type="scientific">mine drainage metagenome</name>
    <dbReference type="NCBI Taxonomy" id="410659"/>
    <lineage>
        <taxon>unclassified sequences</taxon>
        <taxon>metagenomes</taxon>
        <taxon>ecological metagenomes</taxon>
    </lineage>
</organism>
<keyword evidence="2 6" id="KW-0808">Transferase</keyword>
<name>A0A1J5RG89_9ZZZZ</name>
<dbReference type="InterPro" id="IPR013217">
    <property type="entry name" value="Methyltransf_12"/>
</dbReference>
<dbReference type="SUPFAM" id="SSF53335">
    <property type="entry name" value="S-adenosyl-L-methionine-dependent methyltransferases"/>
    <property type="match status" value="1"/>
</dbReference>
<evidence type="ECO:0000313" key="6">
    <source>
        <dbReference type="EMBL" id="OIQ94785.1"/>
    </source>
</evidence>
<evidence type="ECO:0000256" key="2">
    <source>
        <dbReference type="ARBA" id="ARBA00022679"/>
    </source>
</evidence>
<feature type="region of interest" description="Disordered" evidence="4">
    <location>
        <begin position="202"/>
        <end position="254"/>
    </location>
</feature>
<feature type="domain" description="Methyltransferase type 12" evidence="5">
    <location>
        <begin position="68"/>
        <end position="179"/>
    </location>
</feature>
<dbReference type="InterPro" id="IPR029063">
    <property type="entry name" value="SAM-dependent_MTases_sf"/>
</dbReference>
<gene>
    <name evidence="6" type="primary">tam_8</name>
    <name evidence="6" type="ORF">GALL_232410</name>
</gene>
<keyword evidence="1 6" id="KW-0489">Methyltransferase</keyword>
<dbReference type="GO" id="GO:0030798">
    <property type="term" value="F:trans-aconitate 2-methyltransferase activity"/>
    <property type="evidence" value="ECO:0007669"/>
    <property type="project" value="UniProtKB-EC"/>
</dbReference>
<sequence>METIRRQGGPYRLPGLARAADSLSLALVRLFQARSLFQPYGTTQEDRYPLIFRYAAEALTGVPAPRLLSFGCSTGEEVFTLRRYFPTARITGLDIVPARIRRARARLARDGGDPRVRFAVAASAEHEAAQSYDAVFAMAVFRHGGLGAGPARCDGRIAFEDFERSVGALAGTLKPGGLLAIRHANFRFSDTAAAAGFTQVLKSPPAPARSPPLYGRDHRRLPDAERDDGIFRKALPPAIRPDGSGNGAVQSNVA</sequence>
<evidence type="ECO:0000256" key="4">
    <source>
        <dbReference type="SAM" id="MobiDB-lite"/>
    </source>
</evidence>
<dbReference type="GO" id="GO:0032259">
    <property type="term" value="P:methylation"/>
    <property type="evidence" value="ECO:0007669"/>
    <property type="project" value="UniProtKB-KW"/>
</dbReference>
<protein>
    <submittedName>
        <fullName evidence="6">Trans-aconitate 2-methyltransferase</fullName>
        <ecNumber evidence="6">2.1.1.144</ecNumber>
    </submittedName>
</protein>
<reference evidence="6" key="1">
    <citation type="submission" date="2016-10" db="EMBL/GenBank/DDBJ databases">
        <title>Sequence of Gallionella enrichment culture.</title>
        <authorList>
            <person name="Poehlein A."/>
            <person name="Muehling M."/>
            <person name="Daniel R."/>
        </authorList>
    </citation>
    <scope>NUCLEOTIDE SEQUENCE</scope>
</reference>
<evidence type="ECO:0000259" key="5">
    <source>
        <dbReference type="Pfam" id="PF08242"/>
    </source>
</evidence>
<dbReference type="PANTHER" id="PTHR43464">
    <property type="entry name" value="METHYLTRANSFERASE"/>
    <property type="match status" value="1"/>
</dbReference>
<accession>A0A1J5RG89</accession>
<dbReference type="AlphaFoldDB" id="A0A1J5RG89"/>
<feature type="compositionally biased region" description="Basic and acidic residues" evidence="4">
    <location>
        <begin position="220"/>
        <end position="231"/>
    </location>
</feature>